<comment type="caution">
    <text evidence="2">The sequence shown here is derived from an EMBL/GenBank/DDBJ whole genome shotgun (WGS) entry which is preliminary data.</text>
</comment>
<name>A0A9W7BAG9_9STRA</name>
<feature type="compositionally biased region" description="Low complexity" evidence="1">
    <location>
        <begin position="8"/>
        <end position="19"/>
    </location>
</feature>
<feature type="compositionally biased region" description="Polar residues" evidence="1">
    <location>
        <begin position="31"/>
        <end position="42"/>
    </location>
</feature>
<sequence length="99" mass="10541">MHYPPPTSSTSSIPLNPTTIQSSPVPMANSPPRSVNTSMSSTRIQKQWSNYQTTLSSVCKGLSPNGSNRNFGGGGGHGISQVRIGFGRGIYQYDVVRGL</sequence>
<evidence type="ECO:0000256" key="1">
    <source>
        <dbReference type="SAM" id="MobiDB-lite"/>
    </source>
</evidence>
<proteinExistence type="predicted"/>
<feature type="region of interest" description="Disordered" evidence="1">
    <location>
        <begin position="1"/>
        <end position="42"/>
    </location>
</feature>
<organism evidence="2 3">
    <name type="scientific">Triparma laevis f. inornata</name>
    <dbReference type="NCBI Taxonomy" id="1714386"/>
    <lineage>
        <taxon>Eukaryota</taxon>
        <taxon>Sar</taxon>
        <taxon>Stramenopiles</taxon>
        <taxon>Ochrophyta</taxon>
        <taxon>Bolidophyceae</taxon>
        <taxon>Parmales</taxon>
        <taxon>Triparmaceae</taxon>
        <taxon>Triparma</taxon>
    </lineage>
</organism>
<accession>A0A9W7BAG9</accession>
<protein>
    <submittedName>
        <fullName evidence="2">Uncharacterized protein</fullName>
    </submittedName>
</protein>
<gene>
    <name evidence="2" type="ORF">TL16_g10103</name>
</gene>
<evidence type="ECO:0000313" key="2">
    <source>
        <dbReference type="EMBL" id="GMH85036.1"/>
    </source>
</evidence>
<dbReference type="AlphaFoldDB" id="A0A9W7BAG9"/>
<dbReference type="Proteomes" id="UP001162640">
    <property type="component" value="Unassembled WGS sequence"/>
</dbReference>
<evidence type="ECO:0000313" key="3">
    <source>
        <dbReference type="Proteomes" id="UP001162640"/>
    </source>
</evidence>
<dbReference type="EMBL" id="BLQM01000353">
    <property type="protein sequence ID" value="GMH85036.1"/>
    <property type="molecule type" value="Genomic_DNA"/>
</dbReference>
<reference evidence="3" key="1">
    <citation type="journal article" date="2023" name="Commun. Biol.">
        <title>Genome analysis of Parmales, the sister group of diatoms, reveals the evolutionary specialization of diatoms from phago-mixotrophs to photoautotrophs.</title>
        <authorList>
            <person name="Ban H."/>
            <person name="Sato S."/>
            <person name="Yoshikawa S."/>
            <person name="Yamada K."/>
            <person name="Nakamura Y."/>
            <person name="Ichinomiya M."/>
            <person name="Sato N."/>
            <person name="Blanc-Mathieu R."/>
            <person name="Endo H."/>
            <person name="Kuwata A."/>
            <person name="Ogata H."/>
        </authorList>
    </citation>
    <scope>NUCLEOTIDE SEQUENCE [LARGE SCALE GENOMIC DNA]</scope>
</reference>